<evidence type="ECO:0000256" key="1">
    <source>
        <dbReference type="ARBA" id="ARBA00022485"/>
    </source>
</evidence>
<keyword evidence="11" id="KW-1185">Reference proteome</keyword>
<dbReference type="AlphaFoldDB" id="A0A8T4GZH8"/>
<feature type="compositionally biased region" description="Polar residues" evidence="8">
    <location>
        <begin position="90"/>
        <end position="101"/>
    </location>
</feature>
<gene>
    <name evidence="10" type="ORF">J2753_002034</name>
</gene>
<dbReference type="Proteomes" id="UP000823736">
    <property type="component" value="Unassembled WGS sequence"/>
</dbReference>
<dbReference type="GO" id="GO:0006281">
    <property type="term" value="P:DNA repair"/>
    <property type="evidence" value="ECO:0007669"/>
    <property type="project" value="UniProtKB-KW"/>
</dbReference>
<evidence type="ECO:0000256" key="2">
    <source>
        <dbReference type="ARBA" id="ARBA00022723"/>
    </source>
</evidence>
<keyword evidence="6" id="KW-0411">Iron-sulfur</keyword>
<keyword evidence="1" id="KW-0004">4Fe-4S</keyword>
<name>A0A8T4GZH8_9EURY</name>
<sequence>MDAHQDTLANPFSMDEDCRNCPALADCREHVVHGYGDAGGEFVFLGEAPSAGAEATGVPFTGDAAGERIQRILGELGFSRSAPDVAERSSAGNQNSPSSGDVSEPDIQNAYLTYLSRCRHPERTASDDEVRNCEPFLNAELRMINPEIIVPIGDRVLRELAVEYTTRAPDSFDAAAEHATTVRGRGFELVPMIPPAEQTDAQEAEFVEHVKENVFSRDYRQTKGRQSR</sequence>
<dbReference type="RefSeq" id="WP_209491844.1">
    <property type="nucleotide sequence ID" value="NZ_JAGGLC010000004.1"/>
</dbReference>
<keyword evidence="2" id="KW-0479">Metal-binding</keyword>
<keyword evidence="7" id="KW-0234">DNA repair</keyword>
<accession>A0A8T4GZH8</accession>
<dbReference type="SMART" id="SM00987">
    <property type="entry name" value="UreE_C"/>
    <property type="match status" value="1"/>
</dbReference>
<dbReference type="EMBL" id="JAGGLC010000004">
    <property type="protein sequence ID" value="MBP1987533.1"/>
    <property type="molecule type" value="Genomic_DNA"/>
</dbReference>
<dbReference type="SUPFAM" id="SSF52141">
    <property type="entry name" value="Uracil-DNA glycosylase-like"/>
    <property type="match status" value="1"/>
</dbReference>
<evidence type="ECO:0000256" key="4">
    <source>
        <dbReference type="ARBA" id="ARBA00022801"/>
    </source>
</evidence>
<evidence type="ECO:0000256" key="8">
    <source>
        <dbReference type="SAM" id="MobiDB-lite"/>
    </source>
</evidence>
<feature type="domain" description="Uracil-DNA glycosylase-like" evidence="9">
    <location>
        <begin position="33"/>
        <end position="211"/>
    </location>
</feature>
<keyword evidence="3" id="KW-0227">DNA damage</keyword>
<dbReference type="InterPro" id="IPR036895">
    <property type="entry name" value="Uracil-DNA_glycosylase-like_sf"/>
</dbReference>
<evidence type="ECO:0000313" key="10">
    <source>
        <dbReference type="EMBL" id="MBP1987533.1"/>
    </source>
</evidence>
<evidence type="ECO:0000256" key="3">
    <source>
        <dbReference type="ARBA" id="ARBA00022763"/>
    </source>
</evidence>
<keyword evidence="4" id="KW-0378">Hydrolase</keyword>
<comment type="caution">
    <text evidence="10">The sequence shown here is derived from an EMBL/GenBank/DDBJ whole genome shotgun (WGS) entry which is preliminary data.</text>
</comment>
<dbReference type="SMART" id="SM00986">
    <property type="entry name" value="UDG"/>
    <property type="match status" value="1"/>
</dbReference>
<dbReference type="Gene3D" id="3.40.470.10">
    <property type="entry name" value="Uracil-DNA glycosylase-like domain"/>
    <property type="match status" value="1"/>
</dbReference>
<dbReference type="PANTHER" id="PTHR33693">
    <property type="entry name" value="TYPE-5 URACIL-DNA GLYCOSYLASE"/>
    <property type="match status" value="1"/>
</dbReference>
<keyword evidence="5" id="KW-0408">Iron</keyword>
<dbReference type="Pfam" id="PF03167">
    <property type="entry name" value="UDG"/>
    <property type="match status" value="1"/>
</dbReference>
<reference evidence="10" key="1">
    <citation type="submission" date="2021-03" db="EMBL/GenBank/DDBJ databases">
        <title>Genomic Encyclopedia of Type Strains, Phase IV (KMG-IV): sequencing the most valuable type-strain genomes for metagenomic binning, comparative biology and taxonomic classification.</title>
        <authorList>
            <person name="Goeker M."/>
        </authorList>
    </citation>
    <scope>NUCLEOTIDE SEQUENCE</scope>
    <source>
        <strain evidence="10">DSM 26232</strain>
    </source>
</reference>
<organism evidence="10 11">
    <name type="scientific">Halolamina salifodinae</name>
    <dbReference type="NCBI Taxonomy" id="1202767"/>
    <lineage>
        <taxon>Archaea</taxon>
        <taxon>Methanobacteriati</taxon>
        <taxon>Methanobacteriota</taxon>
        <taxon>Stenosarchaea group</taxon>
        <taxon>Halobacteria</taxon>
        <taxon>Halobacteriales</taxon>
        <taxon>Haloferacaceae</taxon>
    </lineage>
</organism>
<dbReference type="GO" id="GO:0097506">
    <property type="term" value="F:deaminated base DNA N-glycosylase activity"/>
    <property type="evidence" value="ECO:0007669"/>
    <property type="project" value="UniProtKB-ARBA"/>
</dbReference>
<evidence type="ECO:0000259" key="9">
    <source>
        <dbReference type="SMART" id="SM00986"/>
    </source>
</evidence>
<dbReference type="InterPro" id="IPR005122">
    <property type="entry name" value="Uracil-DNA_glycosylase-like"/>
</dbReference>
<protein>
    <submittedName>
        <fullName evidence="10">Uracil-DNA glycosylase</fullName>
    </submittedName>
</protein>
<dbReference type="CDD" id="cd10030">
    <property type="entry name" value="UDG-F4_TTUDGA_SPO1dp_like"/>
    <property type="match status" value="1"/>
</dbReference>
<evidence type="ECO:0000256" key="6">
    <source>
        <dbReference type="ARBA" id="ARBA00023014"/>
    </source>
</evidence>
<proteinExistence type="predicted"/>
<dbReference type="GO" id="GO:0051539">
    <property type="term" value="F:4 iron, 4 sulfur cluster binding"/>
    <property type="evidence" value="ECO:0007669"/>
    <property type="project" value="UniProtKB-KW"/>
</dbReference>
<dbReference type="InterPro" id="IPR051536">
    <property type="entry name" value="UDG_Type-4/5"/>
</dbReference>
<dbReference type="GO" id="GO:0046872">
    <property type="term" value="F:metal ion binding"/>
    <property type="evidence" value="ECO:0007669"/>
    <property type="project" value="UniProtKB-KW"/>
</dbReference>
<evidence type="ECO:0000256" key="7">
    <source>
        <dbReference type="ARBA" id="ARBA00023204"/>
    </source>
</evidence>
<feature type="region of interest" description="Disordered" evidence="8">
    <location>
        <begin position="83"/>
        <end position="105"/>
    </location>
</feature>
<dbReference type="PANTHER" id="PTHR33693:SF1">
    <property type="entry name" value="TYPE-4 URACIL-DNA GLYCOSYLASE"/>
    <property type="match status" value="1"/>
</dbReference>
<evidence type="ECO:0000313" key="11">
    <source>
        <dbReference type="Proteomes" id="UP000823736"/>
    </source>
</evidence>
<evidence type="ECO:0000256" key="5">
    <source>
        <dbReference type="ARBA" id="ARBA00023004"/>
    </source>
</evidence>
<dbReference type="OrthoDB" id="186208at2157"/>